<name>A0ABR4A1V1_9LECA</name>
<sequence>MASPSPSTKQATEQEPPRRQIRALYDDKTITVYQAYSAEIGEAAVKAQRLNASPKFLGSRMTWIKPSWCWMMYRAGYSYKDPRQERILALKMKHEHFRELLAQAVVTDDLVGAMSSEQKAKGVRVQWDPERSVRIGALGYRSIQIGISGKVGKLWAEEWVVGIEDVTEMARGMKRVLDEEPEVGVEELVRRGLMPRERVYEVPEELRRVLRMEE</sequence>
<evidence type="ECO:0008006" key="3">
    <source>
        <dbReference type="Google" id="ProtNLM"/>
    </source>
</evidence>
<dbReference type="Pfam" id="PF14124">
    <property type="entry name" value="DUF4291"/>
    <property type="match status" value="1"/>
</dbReference>
<protein>
    <recommendedName>
        <fullName evidence="3">ATP-dependent RNA helicase DHX8</fullName>
    </recommendedName>
</protein>
<dbReference type="InterPro" id="IPR025633">
    <property type="entry name" value="DUF4291"/>
</dbReference>
<reference evidence="1 2" key="1">
    <citation type="submission" date="2024-09" db="EMBL/GenBank/DDBJ databases">
        <title>Rethinking Asexuality: The Enigmatic Case of Functional Sexual Genes in Lepraria (Stereocaulaceae).</title>
        <authorList>
            <person name="Doellman M."/>
            <person name="Sun Y."/>
            <person name="Barcenas-Pena A."/>
            <person name="Lumbsch H.T."/>
            <person name="Grewe F."/>
        </authorList>
    </citation>
    <scope>NUCLEOTIDE SEQUENCE [LARGE SCALE GENOMIC DNA]</scope>
    <source>
        <strain evidence="1 2">Mercado 3170</strain>
    </source>
</reference>
<organism evidence="1 2">
    <name type="scientific">Stereocaulon virgatum</name>
    <dbReference type="NCBI Taxonomy" id="373712"/>
    <lineage>
        <taxon>Eukaryota</taxon>
        <taxon>Fungi</taxon>
        <taxon>Dikarya</taxon>
        <taxon>Ascomycota</taxon>
        <taxon>Pezizomycotina</taxon>
        <taxon>Lecanoromycetes</taxon>
        <taxon>OSLEUM clade</taxon>
        <taxon>Lecanoromycetidae</taxon>
        <taxon>Lecanorales</taxon>
        <taxon>Lecanorineae</taxon>
        <taxon>Stereocaulaceae</taxon>
        <taxon>Stereocaulon</taxon>
    </lineage>
</organism>
<keyword evidence="2" id="KW-1185">Reference proteome</keyword>
<dbReference type="PANTHER" id="PTHR38567">
    <property type="entry name" value="DUF4291 DOMAIN-CONTAINING PROTEIN"/>
    <property type="match status" value="1"/>
</dbReference>
<dbReference type="PANTHER" id="PTHR38567:SF1">
    <property type="entry name" value="DUF4291 DOMAIN-CONTAINING PROTEIN"/>
    <property type="match status" value="1"/>
</dbReference>
<accession>A0ABR4A1V1</accession>
<comment type="caution">
    <text evidence="1">The sequence shown here is derived from an EMBL/GenBank/DDBJ whole genome shotgun (WGS) entry which is preliminary data.</text>
</comment>
<evidence type="ECO:0000313" key="1">
    <source>
        <dbReference type="EMBL" id="KAL2037298.1"/>
    </source>
</evidence>
<dbReference type="Proteomes" id="UP001590950">
    <property type="component" value="Unassembled WGS sequence"/>
</dbReference>
<dbReference type="EMBL" id="JBEFKJ010000042">
    <property type="protein sequence ID" value="KAL2037298.1"/>
    <property type="molecule type" value="Genomic_DNA"/>
</dbReference>
<gene>
    <name evidence="1" type="ORF">N7G274_009987</name>
</gene>
<evidence type="ECO:0000313" key="2">
    <source>
        <dbReference type="Proteomes" id="UP001590950"/>
    </source>
</evidence>
<proteinExistence type="predicted"/>